<evidence type="ECO:0000313" key="2">
    <source>
        <dbReference type="Proteomes" id="UP000276953"/>
    </source>
</evidence>
<accession>A0A3S0NLA4</accession>
<evidence type="ECO:0000313" key="1">
    <source>
        <dbReference type="EMBL" id="RTZ46413.1"/>
    </source>
</evidence>
<sequence length="93" mass="10645">MFPEPITSYSDSYSYRNKVNNAEIIYSANFDVKTDYNILPVQKTQGSDVGYKYVTVKQIAKENNIITDNGSTVYTFRSPADYPNQGVWRCNLL</sequence>
<reference evidence="1 2" key="1">
    <citation type="submission" date="2018-12" db="EMBL/GenBank/DDBJ databases">
        <title>Draft Genome Sequence of Chryseobacterium arthrosphaerae strain ED882-96 Isolated from the Blood of a Patient with Liver Cirrhosis in Taiwan.</title>
        <authorList>
            <person name="Lin J.-N."/>
            <person name="Lai C.-H."/>
            <person name="Yang C.-H."/>
            <person name="Huang Y.-H."/>
        </authorList>
    </citation>
    <scope>NUCLEOTIDE SEQUENCE [LARGE SCALE GENOMIC DNA]</scope>
    <source>
        <strain evidence="1 2">ED882-96</strain>
    </source>
</reference>
<dbReference type="Proteomes" id="UP000276953">
    <property type="component" value="Unassembled WGS sequence"/>
</dbReference>
<proteinExistence type="predicted"/>
<name>A0A3S0NLA4_9FLAO</name>
<protein>
    <submittedName>
        <fullName evidence="1">Uncharacterized protein</fullName>
    </submittedName>
</protein>
<gene>
    <name evidence="1" type="ORF">EJ377_19395</name>
</gene>
<organism evidence="1 2">
    <name type="scientific">Chryseobacterium arthrosphaerae</name>
    <dbReference type="NCBI Taxonomy" id="651561"/>
    <lineage>
        <taxon>Bacteria</taxon>
        <taxon>Pseudomonadati</taxon>
        <taxon>Bacteroidota</taxon>
        <taxon>Flavobacteriia</taxon>
        <taxon>Flavobacteriales</taxon>
        <taxon>Weeksellaceae</taxon>
        <taxon>Chryseobacterium group</taxon>
        <taxon>Chryseobacterium</taxon>
    </lineage>
</organism>
<comment type="caution">
    <text evidence="1">The sequence shown here is derived from an EMBL/GenBank/DDBJ whole genome shotgun (WGS) entry which is preliminary data.</text>
</comment>
<dbReference type="AlphaFoldDB" id="A0A3S0NLA4"/>
<dbReference type="EMBL" id="RYFC01000003">
    <property type="protein sequence ID" value="RTZ46413.1"/>
    <property type="molecule type" value="Genomic_DNA"/>
</dbReference>